<dbReference type="InterPro" id="IPR013249">
    <property type="entry name" value="RNA_pol_sigma70_r4_t2"/>
</dbReference>
<evidence type="ECO:0000313" key="7">
    <source>
        <dbReference type="EMBL" id="HHY28858.1"/>
    </source>
</evidence>
<protein>
    <submittedName>
        <fullName evidence="7">Sigma-70 family RNA polymerase sigma factor</fullName>
    </submittedName>
</protein>
<dbReference type="InterPro" id="IPR014284">
    <property type="entry name" value="RNA_pol_sigma-70_dom"/>
</dbReference>
<evidence type="ECO:0000256" key="4">
    <source>
        <dbReference type="ARBA" id="ARBA00023163"/>
    </source>
</evidence>
<dbReference type="InterPro" id="IPR013324">
    <property type="entry name" value="RNA_pol_sigma_r3/r4-like"/>
</dbReference>
<evidence type="ECO:0000256" key="3">
    <source>
        <dbReference type="ARBA" id="ARBA00023082"/>
    </source>
</evidence>
<dbReference type="Pfam" id="PF04542">
    <property type="entry name" value="Sigma70_r2"/>
    <property type="match status" value="1"/>
</dbReference>
<dbReference type="GO" id="GO:0003677">
    <property type="term" value="F:DNA binding"/>
    <property type="evidence" value="ECO:0007669"/>
    <property type="project" value="InterPro"/>
</dbReference>
<dbReference type="Pfam" id="PF08281">
    <property type="entry name" value="Sigma70_r4_2"/>
    <property type="match status" value="1"/>
</dbReference>
<dbReference type="NCBIfam" id="TIGR02937">
    <property type="entry name" value="sigma70-ECF"/>
    <property type="match status" value="1"/>
</dbReference>
<gene>
    <name evidence="7" type="ORF">GX523_19335</name>
</gene>
<keyword evidence="2" id="KW-0805">Transcription regulation</keyword>
<reference evidence="7 8" key="1">
    <citation type="journal article" date="2020" name="Biotechnol. Biofuels">
        <title>New insights from the biogas microbiome by comprehensive genome-resolved metagenomics of nearly 1600 species originating from multiple anaerobic digesters.</title>
        <authorList>
            <person name="Campanaro S."/>
            <person name="Treu L."/>
            <person name="Rodriguez-R L.M."/>
            <person name="Kovalovszki A."/>
            <person name="Ziels R.M."/>
            <person name="Maus I."/>
            <person name="Zhu X."/>
            <person name="Kougias P.G."/>
            <person name="Basile A."/>
            <person name="Luo G."/>
            <person name="Schluter A."/>
            <person name="Konstantinidis K.T."/>
            <person name="Angelidaki I."/>
        </authorList>
    </citation>
    <scope>NUCLEOTIDE SEQUENCE [LARGE SCALE GENOMIC DNA]</scope>
    <source>
        <strain evidence="7">AS05jafATM_4</strain>
    </source>
</reference>
<organism evidence="7 8">
    <name type="scientific">Desulfitobacterium dehalogenans</name>
    <dbReference type="NCBI Taxonomy" id="36854"/>
    <lineage>
        <taxon>Bacteria</taxon>
        <taxon>Bacillati</taxon>
        <taxon>Bacillota</taxon>
        <taxon>Clostridia</taxon>
        <taxon>Eubacteriales</taxon>
        <taxon>Desulfitobacteriaceae</taxon>
        <taxon>Desulfitobacterium</taxon>
    </lineage>
</organism>
<dbReference type="Gene3D" id="1.10.1740.10">
    <property type="match status" value="1"/>
</dbReference>
<dbReference type="InterPro" id="IPR007627">
    <property type="entry name" value="RNA_pol_sigma70_r2"/>
</dbReference>
<comment type="similarity">
    <text evidence="1">Belongs to the sigma-70 factor family. ECF subfamily.</text>
</comment>
<comment type="caution">
    <text evidence="7">The sequence shown here is derived from an EMBL/GenBank/DDBJ whole genome shotgun (WGS) entry which is preliminary data.</text>
</comment>
<keyword evidence="4" id="KW-0804">Transcription</keyword>
<dbReference type="SUPFAM" id="SSF88659">
    <property type="entry name" value="Sigma3 and sigma4 domains of RNA polymerase sigma factors"/>
    <property type="match status" value="1"/>
</dbReference>
<dbReference type="InterPro" id="IPR013325">
    <property type="entry name" value="RNA_pol_sigma_r2"/>
</dbReference>
<feature type="domain" description="RNA polymerase sigma-70 region 2" evidence="5">
    <location>
        <begin position="28"/>
        <end position="91"/>
    </location>
</feature>
<dbReference type="GO" id="GO:0006352">
    <property type="term" value="P:DNA-templated transcription initiation"/>
    <property type="evidence" value="ECO:0007669"/>
    <property type="project" value="InterPro"/>
</dbReference>
<evidence type="ECO:0000256" key="1">
    <source>
        <dbReference type="ARBA" id="ARBA00010641"/>
    </source>
</evidence>
<accession>A0A7C7DCM0</accession>
<dbReference type="PANTHER" id="PTHR43133">
    <property type="entry name" value="RNA POLYMERASE ECF-TYPE SIGMA FACTO"/>
    <property type="match status" value="1"/>
</dbReference>
<dbReference type="InterPro" id="IPR039425">
    <property type="entry name" value="RNA_pol_sigma-70-like"/>
</dbReference>
<name>A0A7C7DCM0_9FIRM</name>
<evidence type="ECO:0000313" key="8">
    <source>
        <dbReference type="Proteomes" id="UP000553059"/>
    </source>
</evidence>
<dbReference type="EMBL" id="DUTF01000408">
    <property type="protein sequence ID" value="HHY28858.1"/>
    <property type="molecule type" value="Genomic_DNA"/>
</dbReference>
<evidence type="ECO:0000259" key="6">
    <source>
        <dbReference type="Pfam" id="PF08281"/>
    </source>
</evidence>
<keyword evidence="3" id="KW-0731">Sigma factor</keyword>
<dbReference type="GO" id="GO:0016987">
    <property type="term" value="F:sigma factor activity"/>
    <property type="evidence" value="ECO:0007669"/>
    <property type="project" value="UniProtKB-KW"/>
</dbReference>
<dbReference type="SUPFAM" id="SSF88946">
    <property type="entry name" value="Sigma2 domain of RNA polymerase sigma factors"/>
    <property type="match status" value="1"/>
</dbReference>
<dbReference type="InterPro" id="IPR036388">
    <property type="entry name" value="WH-like_DNA-bd_sf"/>
</dbReference>
<evidence type="ECO:0000256" key="2">
    <source>
        <dbReference type="ARBA" id="ARBA00023015"/>
    </source>
</evidence>
<sequence>MLTKTIFNRGLNATASEEKERFCTYIDDHKLNMFRLAKSIVHNDADAEDVTSEAILKAYRNLSDLRSFASFKPWIMKIVINEAYSLANKRKKVIYLEELEVPEESSESMINESGELWTAVKKLDDEFCTITVLFYYEDMSIKDISKTLSLPIGTVKSRLARARQKLKVLLVNEGGME</sequence>
<dbReference type="Gene3D" id="1.10.10.10">
    <property type="entry name" value="Winged helix-like DNA-binding domain superfamily/Winged helix DNA-binding domain"/>
    <property type="match status" value="1"/>
</dbReference>
<dbReference type="Proteomes" id="UP000553059">
    <property type="component" value="Unassembled WGS sequence"/>
</dbReference>
<proteinExistence type="inferred from homology"/>
<evidence type="ECO:0000259" key="5">
    <source>
        <dbReference type="Pfam" id="PF04542"/>
    </source>
</evidence>
<dbReference type="PANTHER" id="PTHR43133:SF51">
    <property type="entry name" value="RNA POLYMERASE SIGMA FACTOR"/>
    <property type="match status" value="1"/>
</dbReference>
<dbReference type="CDD" id="cd06171">
    <property type="entry name" value="Sigma70_r4"/>
    <property type="match status" value="1"/>
</dbReference>
<feature type="domain" description="RNA polymerase sigma factor 70 region 4 type 2" evidence="6">
    <location>
        <begin position="132"/>
        <end position="166"/>
    </location>
</feature>
<dbReference type="AlphaFoldDB" id="A0A7C7DCM0"/>